<dbReference type="AlphaFoldDB" id="X1LU52"/>
<dbReference type="InterPro" id="IPR016039">
    <property type="entry name" value="Thiolase-like"/>
</dbReference>
<dbReference type="EMBL" id="BARV01007292">
    <property type="protein sequence ID" value="GAI05935.1"/>
    <property type="molecule type" value="Genomic_DNA"/>
</dbReference>
<reference evidence="1" key="1">
    <citation type="journal article" date="2014" name="Front. Microbiol.">
        <title>High frequency of phylogenetically diverse reductive dehalogenase-homologous genes in deep subseafloor sedimentary metagenomes.</title>
        <authorList>
            <person name="Kawai M."/>
            <person name="Futagami T."/>
            <person name="Toyoda A."/>
            <person name="Takaki Y."/>
            <person name="Nishi S."/>
            <person name="Hori S."/>
            <person name="Arai W."/>
            <person name="Tsubouchi T."/>
            <person name="Morono Y."/>
            <person name="Uchiyama I."/>
            <person name="Ito T."/>
            <person name="Fujiyama A."/>
            <person name="Inagaki F."/>
            <person name="Takami H."/>
        </authorList>
    </citation>
    <scope>NUCLEOTIDE SEQUENCE</scope>
    <source>
        <strain evidence="1">Expedition CK06-06</strain>
    </source>
</reference>
<protein>
    <recommendedName>
        <fullName evidence="2">Thiolase N-terminal domain-containing protein</fullName>
    </recommendedName>
</protein>
<dbReference type="SUPFAM" id="SSF53901">
    <property type="entry name" value="Thiolase-like"/>
    <property type="match status" value="1"/>
</dbReference>
<dbReference type="Gene3D" id="3.40.47.10">
    <property type="match status" value="1"/>
</dbReference>
<gene>
    <name evidence="1" type="ORF">S06H3_14876</name>
</gene>
<comment type="caution">
    <text evidence="1">The sequence shown here is derived from an EMBL/GenBank/DDBJ whole genome shotgun (WGS) entry which is preliminary data.</text>
</comment>
<feature type="non-terminal residue" evidence="1">
    <location>
        <position position="160"/>
    </location>
</feature>
<evidence type="ECO:0000313" key="1">
    <source>
        <dbReference type="EMBL" id="GAI05935.1"/>
    </source>
</evidence>
<organism evidence="1">
    <name type="scientific">marine sediment metagenome</name>
    <dbReference type="NCBI Taxonomy" id="412755"/>
    <lineage>
        <taxon>unclassified sequences</taxon>
        <taxon>metagenomes</taxon>
        <taxon>ecological metagenomes</taxon>
    </lineage>
</organism>
<name>X1LU52_9ZZZZ</name>
<accession>X1LU52</accession>
<evidence type="ECO:0008006" key="2">
    <source>
        <dbReference type="Google" id="ProtNLM"/>
    </source>
</evidence>
<sequence>MGRQVAVVSAGFSEHASKRTDVSMPELVSEAILDCLKNVPSVGIEDIDAFVNGNMPAFEGVNVPELWITDWMGARNKPLMRVTTGGTTGGSVAISGYYNVTAGIPGVDTVLAVAFEQQSIGTTSVGLASVAYGEISVLNSLGIPYEELTRLLSADFIAPS</sequence>
<proteinExistence type="predicted"/>
<dbReference type="GO" id="GO:0016746">
    <property type="term" value="F:acyltransferase activity"/>
    <property type="evidence" value="ECO:0007669"/>
    <property type="project" value="InterPro"/>
</dbReference>